<dbReference type="Gene3D" id="3.30.1330.30">
    <property type="match status" value="1"/>
</dbReference>
<dbReference type="InterPro" id="IPR004405">
    <property type="entry name" value="TF_pelota"/>
</dbReference>
<dbReference type="PANTHER" id="PTHR10853">
    <property type="entry name" value="PELOTA"/>
    <property type="match status" value="1"/>
</dbReference>
<sequence length="204" mass="23769">MQEKKEPTSSRFHKLLKAVKNKKLQKNWRKSIKENIISTSRNFQKEEVLKKPDRGSNRGLPYYYIVKSMNPGQHLAFKEKQMGKSYGSLDQEDYKQRPCRPYYRSIPSKKPTGLSNRYRLKGYEELKEHSLLALRHSLKEVLDAPGVMTLIKDTKAAQEVRALKDFFDMLSDDTARACYGPRHVEVANERMAIQTLLITDSLFK</sequence>
<dbReference type="Pfam" id="PF03465">
    <property type="entry name" value="eRF1_3"/>
    <property type="match status" value="1"/>
</dbReference>
<dbReference type="EMBL" id="JANQDX010000009">
    <property type="protein sequence ID" value="KAL0918682.1"/>
    <property type="molecule type" value="Genomic_DNA"/>
</dbReference>
<name>A0ABD0V822_DENTH</name>
<gene>
    <name evidence="2" type="ORF">M5K25_010705</name>
</gene>
<dbReference type="AlphaFoldDB" id="A0ABD0V822"/>
<accession>A0ABD0V822</accession>
<organism evidence="2 3">
    <name type="scientific">Dendrobium thyrsiflorum</name>
    <name type="common">Pinecone-like raceme dendrobium</name>
    <name type="synonym">Orchid</name>
    <dbReference type="NCBI Taxonomy" id="117978"/>
    <lineage>
        <taxon>Eukaryota</taxon>
        <taxon>Viridiplantae</taxon>
        <taxon>Streptophyta</taxon>
        <taxon>Embryophyta</taxon>
        <taxon>Tracheophyta</taxon>
        <taxon>Spermatophyta</taxon>
        <taxon>Magnoliopsida</taxon>
        <taxon>Liliopsida</taxon>
        <taxon>Asparagales</taxon>
        <taxon>Orchidaceae</taxon>
        <taxon>Epidendroideae</taxon>
        <taxon>Malaxideae</taxon>
        <taxon>Dendrobiinae</taxon>
        <taxon>Dendrobium</taxon>
    </lineage>
</organism>
<dbReference type="InterPro" id="IPR005142">
    <property type="entry name" value="eRF1_3"/>
</dbReference>
<reference evidence="2 3" key="1">
    <citation type="journal article" date="2024" name="Plant Biotechnol. J.">
        <title>Dendrobium thyrsiflorum genome and its molecular insights into genes involved in important horticultural traits.</title>
        <authorList>
            <person name="Chen B."/>
            <person name="Wang J.Y."/>
            <person name="Zheng P.J."/>
            <person name="Li K.L."/>
            <person name="Liang Y.M."/>
            <person name="Chen X.F."/>
            <person name="Zhang C."/>
            <person name="Zhao X."/>
            <person name="He X."/>
            <person name="Zhang G.Q."/>
            <person name="Liu Z.J."/>
            <person name="Xu Q."/>
        </authorList>
    </citation>
    <scope>NUCLEOTIDE SEQUENCE [LARGE SCALE GENOMIC DNA]</scope>
    <source>
        <strain evidence="2">GZMU011</strain>
    </source>
</reference>
<dbReference type="Proteomes" id="UP001552299">
    <property type="component" value="Unassembled WGS sequence"/>
</dbReference>
<evidence type="ECO:0000259" key="1">
    <source>
        <dbReference type="Pfam" id="PF03465"/>
    </source>
</evidence>
<evidence type="ECO:0000313" key="2">
    <source>
        <dbReference type="EMBL" id="KAL0918682.1"/>
    </source>
</evidence>
<protein>
    <recommendedName>
        <fullName evidence="1">eRF1 domain-containing protein</fullName>
    </recommendedName>
</protein>
<feature type="domain" description="eRF1" evidence="1">
    <location>
        <begin position="157"/>
        <end position="203"/>
    </location>
</feature>
<dbReference type="SUPFAM" id="SSF55315">
    <property type="entry name" value="L30e-like"/>
    <property type="match status" value="1"/>
</dbReference>
<proteinExistence type="predicted"/>
<dbReference type="PANTHER" id="PTHR10853:SF0">
    <property type="entry name" value="PROTEIN PELOTA HOMOLOG"/>
    <property type="match status" value="1"/>
</dbReference>
<keyword evidence="3" id="KW-1185">Reference proteome</keyword>
<evidence type="ECO:0000313" key="3">
    <source>
        <dbReference type="Proteomes" id="UP001552299"/>
    </source>
</evidence>
<comment type="caution">
    <text evidence="2">The sequence shown here is derived from an EMBL/GenBank/DDBJ whole genome shotgun (WGS) entry which is preliminary data.</text>
</comment>
<dbReference type="InterPro" id="IPR029064">
    <property type="entry name" value="Ribosomal_eL30-like_sf"/>
</dbReference>